<feature type="compositionally biased region" description="Polar residues" evidence="1">
    <location>
        <begin position="39"/>
        <end position="49"/>
    </location>
</feature>
<evidence type="ECO:0000256" key="1">
    <source>
        <dbReference type="SAM" id="MobiDB-lite"/>
    </source>
</evidence>
<dbReference type="EMBL" id="JABFUD020000015">
    <property type="protein sequence ID" value="KAI5069052.1"/>
    <property type="molecule type" value="Genomic_DNA"/>
</dbReference>
<gene>
    <name evidence="2" type="ORF">GOP47_0015353</name>
</gene>
<proteinExistence type="predicted"/>
<comment type="caution">
    <text evidence="2">The sequence shown here is derived from an EMBL/GenBank/DDBJ whole genome shotgun (WGS) entry which is preliminary data.</text>
</comment>
<evidence type="ECO:0000313" key="2">
    <source>
        <dbReference type="EMBL" id="KAI5069052.1"/>
    </source>
</evidence>
<dbReference type="AlphaFoldDB" id="A0A9D4ZCK6"/>
<dbReference type="Proteomes" id="UP000886520">
    <property type="component" value="Chromosome 15"/>
</dbReference>
<keyword evidence="3" id="KW-1185">Reference proteome</keyword>
<evidence type="ECO:0000313" key="3">
    <source>
        <dbReference type="Proteomes" id="UP000886520"/>
    </source>
</evidence>
<name>A0A9D4ZCK6_ADICA</name>
<protein>
    <submittedName>
        <fullName evidence="2">Uncharacterized protein</fullName>
    </submittedName>
</protein>
<accession>A0A9D4ZCK6</accession>
<reference evidence="2" key="1">
    <citation type="submission" date="2021-01" db="EMBL/GenBank/DDBJ databases">
        <title>Adiantum capillus-veneris genome.</title>
        <authorList>
            <person name="Fang Y."/>
            <person name="Liao Q."/>
        </authorList>
    </citation>
    <scope>NUCLEOTIDE SEQUENCE</scope>
    <source>
        <strain evidence="2">H3</strain>
        <tissue evidence="2">Leaf</tissue>
    </source>
</reference>
<feature type="region of interest" description="Disordered" evidence="1">
    <location>
        <begin position="1"/>
        <end position="141"/>
    </location>
</feature>
<sequence length="141" mass="15103">MKPNDSNDADGFHRTGQPYHIRPTLPPANPGHRRARKNPMQTNMLQKNSKVPGGPLPSPRGGMRGDVSRSSKNGGSPAKEELRRGIGTARHITPDESCPASTHCTPLPNSPSFNTSLEHPARRPCRQLEGSAAAPAETLAC</sequence>
<organism evidence="2 3">
    <name type="scientific">Adiantum capillus-veneris</name>
    <name type="common">Maidenhair fern</name>
    <dbReference type="NCBI Taxonomy" id="13818"/>
    <lineage>
        <taxon>Eukaryota</taxon>
        <taxon>Viridiplantae</taxon>
        <taxon>Streptophyta</taxon>
        <taxon>Embryophyta</taxon>
        <taxon>Tracheophyta</taxon>
        <taxon>Polypodiopsida</taxon>
        <taxon>Polypodiidae</taxon>
        <taxon>Polypodiales</taxon>
        <taxon>Pteridineae</taxon>
        <taxon>Pteridaceae</taxon>
        <taxon>Vittarioideae</taxon>
        <taxon>Adiantum</taxon>
    </lineage>
</organism>